<protein>
    <submittedName>
        <fullName evidence="1">Uncharacterized protein</fullName>
    </submittedName>
</protein>
<dbReference type="SUPFAM" id="SSF56219">
    <property type="entry name" value="DNase I-like"/>
    <property type="match status" value="1"/>
</dbReference>
<comment type="caution">
    <text evidence="1">The sequence shown here is derived from an EMBL/GenBank/DDBJ whole genome shotgun (WGS) entry which is preliminary data.</text>
</comment>
<proteinExistence type="predicted"/>
<organism evidence="1 2">
    <name type="scientific">Paralvinella palmiformis</name>
    <dbReference type="NCBI Taxonomy" id="53620"/>
    <lineage>
        <taxon>Eukaryota</taxon>
        <taxon>Metazoa</taxon>
        <taxon>Spiralia</taxon>
        <taxon>Lophotrochozoa</taxon>
        <taxon>Annelida</taxon>
        <taxon>Polychaeta</taxon>
        <taxon>Sedentaria</taxon>
        <taxon>Canalipalpata</taxon>
        <taxon>Terebellida</taxon>
        <taxon>Terebelliformia</taxon>
        <taxon>Alvinellidae</taxon>
        <taxon>Paralvinella</taxon>
    </lineage>
</organism>
<dbReference type="Proteomes" id="UP001208570">
    <property type="component" value="Unassembled WGS sequence"/>
</dbReference>
<dbReference type="EMBL" id="JAODUP010000364">
    <property type="protein sequence ID" value="KAK2151397.1"/>
    <property type="molecule type" value="Genomic_DNA"/>
</dbReference>
<reference evidence="1" key="1">
    <citation type="journal article" date="2023" name="Mol. Biol. Evol.">
        <title>Third-Generation Sequencing Reveals the Adaptive Role of the Epigenome in Three Deep-Sea Polychaetes.</title>
        <authorList>
            <person name="Perez M."/>
            <person name="Aroh O."/>
            <person name="Sun Y."/>
            <person name="Lan Y."/>
            <person name="Juniper S.K."/>
            <person name="Young C.R."/>
            <person name="Angers B."/>
            <person name="Qian P.Y."/>
        </authorList>
    </citation>
    <scope>NUCLEOTIDE SEQUENCE</scope>
    <source>
        <strain evidence="1">P08H-3</strain>
    </source>
</reference>
<dbReference type="InterPro" id="IPR036691">
    <property type="entry name" value="Endo/exonu/phosph_ase_sf"/>
</dbReference>
<dbReference type="Gene3D" id="3.60.10.10">
    <property type="entry name" value="Endonuclease/exonuclease/phosphatase"/>
    <property type="match status" value="1"/>
</dbReference>
<accession>A0AAD9JEU4</accession>
<sequence>MTFVEGEYESIFIETNISNNKTVIGEIYRVPNSNLQKPLERYDEILSRLKNTVIIATDQNMDLLNIESHKHTAELLNNIFASSLIPTINTPTRITHSTTTLIDNIYVKFNDFHTTVKSVILMTDISNHLPAVCFISYNKPYSRTNQKPLTFEKRDINDNTINLINNNYSTY</sequence>
<dbReference type="AlphaFoldDB" id="A0AAD9JEU4"/>
<gene>
    <name evidence="1" type="ORF">LSH36_364g00050</name>
</gene>
<evidence type="ECO:0000313" key="1">
    <source>
        <dbReference type="EMBL" id="KAK2151397.1"/>
    </source>
</evidence>
<name>A0AAD9JEU4_9ANNE</name>
<evidence type="ECO:0000313" key="2">
    <source>
        <dbReference type="Proteomes" id="UP001208570"/>
    </source>
</evidence>
<keyword evidence="2" id="KW-1185">Reference proteome</keyword>